<comment type="caution">
    <text evidence="10">The sequence shown here is derived from an EMBL/GenBank/DDBJ whole genome shotgun (WGS) entry which is preliminary data.</text>
</comment>
<keyword evidence="6 8" id="KW-1133">Transmembrane helix</keyword>
<dbReference type="InterPro" id="IPR020846">
    <property type="entry name" value="MFS_dom"/>
</dbReference>
<dbReference type="NCBIfam" id="TIGR00881">
    <property type="entry name" value="2A0104"/>
    <property type="match status" value="1"/>
</dbReference>
<evidence type="ECO:0000259" key="9">
    <source>
        <dbReference type="PROSITE" id="PS50850"/>
    </source>
</evidence>
<accession>A0A741LUN1</accession>
<evidence type="ECO:0000256" key="1">
    <source>
        <dbReference type="ARBA" id="ARBA00004429"/>
    </source>
</evidence>
<dbReference type="EMBL" id="DAAUAA010000121">
    <property type="protein sequence ID" value="HAF0806569.1"/>
    <property type="molecule type" value="Genomic_DNA"/>
</dbReference>
<reference evidence="10" key="1">
    <citation type="journal article" date="2018" name="Genome Biol.">
        <title>SKESA: strategic k-mer extension for scrupulous assemblies.</title>
        <authorList>
            <person name="Souvorov A."/>
            <person name="Agarwala R."/>
            <person name="Lipman D.J."/>
        </authorList>
    </citation>
    <scope>NUCLEOTIDE SEQUENCE</scope>
    <source>
        <strain evidence="10">12-6442</strain>
    </source>
</reference>
<gene>
    <name evidence="10" type="ORF">G9W53_004402</name>
</gene>
<comment type="subcellular location">
    <subcellularLocation>
        <location evidence="1">Cell inner membrane</location>
        <topology evidence="1">Multi-pass membrane protein</topology>
    </subcellularLocation>
</comment>
<feature type="domain" description="Major facilitator superfamily (MFS) profile" evidence="9">
    <location>
        <begin position="30"/>
        <end position="436"/>
    </location>
</feature>
<keyword evidence="5 8" id="KW-0812">Transmembrane</keyword>
<feature type="transmembrane region" description="Helical" evidence="8">
    <location>
        <begin position="320"/>
        <end position="338"/>
    </location>
</feature>
<keyword evidence="4" id="KW-0997">Cell inner membrane</keyword>
<feature type="transmembrane region" description="Helical" evidence="8">
    <location>
        <begin position="25"/>
        <end position="44"/>
    </location>
</feature>
<dbReference type="InterPro" id="IPR021159">
    <property type="entry name" value="Sugar-P_transporter_CS"/>
</dbReference>
<reference evidence="10" key="2">
    <citation type="submission" date="2018-07" db="EMBL/GenBank/DDBJ databases">
        <authorList>
            <consortium name="NCBI Pathogen Detection Project"/>
        </authorList>
    </citation>
    <scope>NUCLEOTIDE SEQUENCE</scope>
    <source>
        <strain evidence="10">12-6442</strain>
    </source>
</reference>
<dbReference type="PANTHER" id="PTHR43826:SF3">
    <property type="entry name" value="GLUCOSE-6-PHOSPHATE EXCHANGER SLC37A4"/>
    <property type="match status" value="1"/>
</dbReference>
<evidence type="ECO:0000256" key="5">
    <source>
        <dbReference type="ARBA" id="ARBA00022692"/>
    </source>
</evidence>
<evidence type="ECO:0000256" key="8">
    <source>
        <dbReference type="SAM" id="Phobius"/>
    </source>
</evidence>
<dbReference type="InterPro" id="IPR036259">
    <property type="entry name" value="MFS_trans_sf"/>
</dbReference>
<organism evidence="10">
    <name type="scientific">Salmonella thompson</name>
    <dbReference type="NCBI Taxonomy" id="600"/>
    <lineage>
        <taxon>Bacteria</taxon>
        <taxon>Pseudomonadati</taxon>
        <taxon>Pseudomonadota</taxon>
        <taxon>Gammaproteobacteria</taxon>
        <taxon>Enterobacterales</taxon>
        <taxon>Enterobacteriaceae</taxon>
        <taxon>Salmonella</taxon>
    </lineage>
</organism>
<keyword evidence="3" id="KW-1003">Cell membrane</keyword>
<feature type="transmembrane region" description="Helical" evidence="8">
    <location>
        <begin position="250"/>
        <end position="268"/>
    </location>
</feature>
<keyword evidence="7 8" id="KW-0472">Membrane</keyword>
<dbReference type="GO" id="GO:0005886">
    <property type="term" value="C:plasma membrane"/>
    <property type="evidence" value="ECO:0007669"/>
    <property type="project" value="UniProtKB-SubCell"/>
</dbReference>
<name>A0A741LUN1_SALTH</name>
<dbReference type="Pfam" id="PF07690">
    <property type="entry name" value="MFS_1"/>
    <property type="match status" value="1"/>
</dbReference>
<dbReference type="AlphaFoldDB" id="A0A741LUN1"/>
<feature type="transmembrane region" description="Helical" evidence="8">
    <location>
        <begin position="411"/>
        <end position="432"/>
    </location>
</feature>
<dbReference type="PROSITE" id="PS00942">
    <property type="entry name" value="GLPT"/>
    <property type="match status" value="1"/>
</dbReference>
<feature type="transmembrane region" description="Helical" evidence="8">
    <location>
        <begin position="344"/>
        <end position="369"/>
    </location>
</feature>
<dbReference type="PROSITE" id="PS50850">
    <property type="entry name" value="MFS"/>
    <property type="match status" value="1"/>
</dbReference>
<evidence type="ECO:0000256" key="2">
    <source>
        <dbReference type="ARBA" id="ARBA00009598"/>
    </source>
</evidence>
<evidence type="ECO:0000256" key="6">
    <source>
        <dbReference type="ARBA" id="ARBA00022989"/>
    </source>
</evidence>
<dbReference type="InterPro" id="IPR000849">
    <property type="entry name" value="Sugar_P_transporter"/>
</dbReference>
<dbReference type="PANTHER" id="PTHR43826">
    <property type="entry name" value="GLUCOSE-6-PHOSPHATE EXCHANGER SLC37A4"/>
    <property type="match status" value="1"/>
</dbReference>
<dbReference type="InterPro" id="IPR011701">
    <property type="entry name" value="MFS"/>
</dbReference>
<dbReference type="PIRSF" id="PIRSF002808">
    <property type="entry name" value="Hexose_phosphate_transp"/>
    <property type="match status" value="1"/>
</dbReference>
<evidence type="ECO:0000313" key="10">
    <source>
        <dbReference type="EMBL" id="HAF0806569.1"/>
    </source>
</evidence>
<comment type="similarity">
    <text evidence="2">Belongs to the major facilitator superfamily. Organophosphate:Pi antiporter (OPA) (TC 2.A.1.4) family.</text>
</comment>
<evidence type="ECO:0000256" key="7">
    <source>
        <dbReference type="ARBA" id="ARBA00023136"/>
    </source>
</evidence>
<dbReference type="SUPFAM" id="SSF103473">
    <property type="entry name" value="MFS general substrate transporter"/>
    <property type="match status" value="1"/>
</dbReference>
<proteinExistence type="inferred from homology"/>
<dbReference type="GO" id="GO:0061513">
    <property type="term" value="F:glucose 6-phosphate:phosphate antiporter activity"/>
    <property type="evidence" value="ECO:0007669"/>
    <property type="project" value="TreeGrafter"/>
</dbReference>
<feature type="transmembrane region" description="Helical" evidence="8">
    <location>
        <begin position="186"/>
        <end position="204"/>
    </location>
</feature>
<feature type="transmembrane region" description="Helical" evidence="8">
    <location>
        <begin position="288"/>
        <end position="308"/>
    </location>
</feature>
<evidence type="ECO:0000256" key="4">
    <source>
        <dbReference type="ARBA" id="ARBA00022519"/>
    </source>
</evidence>
<dbReference type="InterPro" id="IPR051337">
    <property type="entry name" value="OPA_Antiporter"/>
</dbReference>
<dbReference type="NCBIfam" id="NF008661">
    <property type="entry name" value="PRK11663.1"/>
    <property type="match status" value="1"/>
</dbReference>
<dbReference type="GO" id="GO:0035435">
    <property type="term" value="P:phosphate ion transmembrane transport"/>
    <property type="evidence" value="ECO:0007669"/>
    <property type="project" value="TreeGrafter"/>
</dbReference>
<sequence length="448" mass="50276">MAIFSESPDKPVTMSKNEIDKTYRYWRLHLMIVSYIGYAVFYFTRKSFNFVMPEMLADLGITKADIGMVGTAFYLTYGASKFLSGIIGDRSNPRWFMGFGLIMTGVVNILFGLTSSIPVFIALWMVNAFFQGWGWPPCSKILNTWYSRNERGFWWSIWNTSHNIGGAIIPILSGSVALWLGWRYGMIIPGVIAIVVGLLLCFLLRDRPRSMGLPTVGEWRNDQVEIAHEEQGLGLSRWTILKEYIFKNKIIWVLALSYAVIYVIRTGINDWGNLYLIETHHYDLLTANATVMMFEIGGFFGAIVAGWGSDLLFKGNRSQMNVIYTLGIIISAVCLWAVPIDSKYVFSALFFMTGFFIFGPQFLIAMAAAENSHKYASGASTGFVSLFAYIGASAAGYPLSKVIEGYQWNGFYGLLLILSVVLVVLLFIAMQLQSAKARKLQKSSIITK</sequence>
<feature type="transmembrane region" description="Helical" evidence="8">
    <location>
        <begin position="95"/>
        <end position="113"/>
    </location>
</feature>
<dbReference type="Gene3D" id="1.20.1250.20">
    <property type="entry name" value="MFS general substrate transporter like domains"/>
    <property type="match status" value="2"/>
</dbReference>
<feature type="transmembrane region" description="Helical" evidence="8">
    <location>
        <begin position="64"/>
        <end position="83"/>
    </location>
</feature>
<evidence type="ECO:0000256" key="3">
    <source>
        <dbReference type="ARBA" id="ARBA00022475"/>
    </source>
</evidence>
<feature type="transmembrane region" description="Helical" evidence="8">
    <location>
        <begin position="381"/>
        <end position="399"/>
    </location>
</feature>
<protein>
    <submittedName>
        <fullName evidence="10">MFS transporter</fullName>
    </submittedName>
</protein>